<feature type="transmembrane region" description="Helical" evidence="8">
    <location>
        <begin position="64"/>
        <end position="84"/>
    </location>
</feature>
<evidence type="ECO:0000256" key="2">
    <source>
        <dbReference type="ARBA" id="ARBA00022475"/>
    </source>
</evidence>
<organism evidence="10">
    <name type="scientific">Acinetobacter baumannii</name>
    <dbReference type="NCBI Taxonomy" id="470"/>
    <lineage>
        <taxon>Bacteria</taxon>
        <taxon>Pseudomonadati</taxon>
        <taxon>Pseudomonadota</taxon>
        <taxon>Gammaproteobacteria</taxon>
        <taxon>Moraxellales</taxon>
        <taxon>Moraxellaceae</taxon>
        <taxon>Acinetobacter</taxon>
        <taxon>Acinetobacter calcoaceticus/baumannii complex</taxon>
    </lineage>
</organism>
<keyword evidence="2" id="KW-1003">Cell membrane</keyword>
<comment type="similarity">
    <text evidence="7">Belongs to the phosphoethanolamine transferase family.</text>
</comment>
<reference evidence="10" key="1">
    <citation type="submission" date="2014-10" db="EMBL/GenBank/DDBJ databases">
        <authorList>
            <person name="Kenyon J.J."/>
            <person name="Hamidian M."/>
            <person name="Holt K.E."/>
            <person name="Pickard D."/>
            <person name="Dougan G."/>
            <person name="Hall R.M."/>
        </authorList>
    </citation>
    <scope>NUCLEOTIDE SEQUENCE</scope>
    <source>
        <strain evidence="10">A388</strain>
    </source>
</reference>
<dbReference type="InterPro" id="IPR000917">
    <property type="entry name" value="Sulfatase_N"/>
</dbReference>
<proteinExistence type="inferred from homology"/>
<dbReference type="InterPro" id="IPR058130">
    <property type="entry name" value="PEA_transf_C"/>
</dbReference>
<gene>
    <name evidence="10" type="primary">pet1</name>
</gene>
<dbReference type="Pfam" id="PF00884">
    <property type="entry name" value="Sulfatase"/>
    <property type="match status" value="1"/>
</dbReference>
<dbReference type="AlphaFoldDB" id="A0A097I5F6"/>
<evidence type="ECO:0000256" key="4">
    <source>
        <dbReference type="ARBA" id="ARBA00022692"/>
    </source>
</evidence>
<evidence type="ECO:0000256" key="8">
    <source>
        <dbReference type="SAM" id="Phobius"/>
    </source>
</evidence>
<dbReference type="PANTHER" id="PTHR30443">
    <property type="entry name" value="INNER MEMBRANE PROTEIN"/>
    <property type="match status" value="1"/>
</dbReference>
<feature type="transmembrane region" description="Helical" evidence="8">
    <location>
        <begin position="96"/>
        <end position="117"/>
    </location>
</feature>
<evidence type="ECO:0000256" key="6">
    <source>
        <dbReference type="ARBA" id="ARBA00023136"/>
    </source>
</evidence>
<dbReference type="InterPro" id="IPR040423">
    <property type="entry name" value="PEA_transferase"/>
</dbReference>
<comment type="subcellular location">
    <subcellularLocation>
        <location evidence="1">Cell membrane</location>
        <topology evidence="1">Multi-pass membrane protein</topology>
    </subcellularLocation>
</comment>
<dbReference type="GO" id="GO:0016776">
    <property type="term" value="F:phosphotransferase activity, phosphate group as acceptor"/>
    <property type="evidence" value="ECO:0007669"/>
    <property type="project" value="TreeGrafter"/>
</dbReference>
<feature type="transmembrane region" description="Helical" evidence="8">
    <location>
        <begin position="129"/>
        <end position="149"/>
    </location>
</feature>
<dbReference type="CDD" id="cd16017">
    <property type="entry name" value="LptA"/>
    <property type="match status" value="1"/>
</dbReference>
<dbReference type="RefSeq" id="WP_031998464.1">
    <property type="nucleotide sequence ID" value="NZ_FBXE01000026.1"/>
</dbReference>
<name>A0A097I5F6_ACIBA</name>
<dbReference type="EMBL" id="JQ684178">
    <property type="protein sequence ID" value="AIT56471.1"/>
    <property type="molecule type" value="Genomic_DNA"/>
</dbReference>
<feature type="domain" description="Sulfatase N-terminal" evidence="9">
    <location>
        <begin position="185"/>
        <end position="440"/>
    </location>
</feature>
<feature type="transmembrane region" description="Helical" evidence="8">
    <location>
        <begin position="34"/>
        <end position="52"/>
    </location>
</feature>
<keyword evidence="6 8" id="KW-0472">Membrane</keyword>
<evidence type="ECO:0000313" key="10">
    <source>
        <dbReference type="EMBL" id="AIT56471.1"/>
    </source>
</evidence>
<evidence type="ECO:0000256" key="3">
    <source>
        <dbReference type="ARBA" id="ARBA00022679"/>
    </source>
</evidence>
<dbReference type="SUPFAM" id="SSF53649">
    <property type="entry name" value="Alkaline phosphatase-like"/>
    <property type="match status" value="1"/>
</dbReference>
<dbReference type="Gene3D" id="3.40.720.10">
    <property type="entry name" value="Alkaline Phosphatase, subunit A"/>
    <property type="match status" value="1"/>
</dbReference>
<sequence>MHFYTNCNREKLMYYLSITFLAYAFAYFLGYREVYYVCINFLLILFAGKNKFSLNFMAILFSSLILYLPIGLNFGALNAGYVISAMQTDISETWEFIGNIGLSAFYLMGFTLYFLAYFYKKSKPKNIRVIYFLIFIIFLFYSAPIRFLSDALNFFKKARTDMALILDQSKKPDDFHIVESHKKYKNIIVIIGESVSREYMSVNGYPLNTTPWLKEKATGYFFNQYISTAPNTAISLSRTLAISNGKKIQMNNNIVALVKKSGYETFWLSNQGYIGKYDTPVSMIGAQAQNKIFLKKGEYNSENIDDFELLKYLKRATKRKNDKVIFMHMMGSHPNTCMRLQGYPIRIHTKMSKSVDCYLASLSKLDTFLKETNQILESTRQSYAIFYFSDHGLTVDKNINPIRHANNTKQNYNIPFFIFTSDKKDKTVIDYPVSAFDFLTIFQWIVGIRSNKIPFIFPYKYDKKEIKVFNGKTMINYKMLKDEVIY</sequence>
<evidence type="ECO:0000256" key="5">
    <source>
        <dbReference type="ARBA" id="ARBA00022989"/>
    </source>
</evidence>
<keyword evidence="3" id="KW-0808">Transferase</keyword>
<keyword evidence="5 8" id="KW-1133">Transmembrane helix</keyword>
<evidence type="ECO:0000259" key="9">
    <source>
        <dbReference type="Pfam" id="PF00884"/>
    </source>
</evidence>
<keyword evidence="4 8" id="KW-0812">Transmembrane</keyword>
<evidence type="ECO:0000256" key="1">
    <source>
        <dbReference type="ARBA" id="ARBA00004651"/>
    </source>
</evidence>
<evidence type="ECO:0000256" key="7">
    <source>
        <dbReference type="ARBA" id="ARBA00038481"/>
    </source>
</evidence>
<dbReference type="GO" id="GO:0009244">
    <property type="term" value="P:lipopolysaccharide core region biosynthetic process"/>
    <property type="evidence" value="ECO:0007669"/>
    <property type="project" value="TreeGrafter"/>
</dbReference>
<dbReference type="InterPro" id="IPR017850">
    <property type="entry name" value="Alkaline_phosphatase_core_sf"/>
</dbReference>
<dbReference type="PANTHER" id="PTHR30443:SF4">
    <property type="entry name" value="PHOSPHOETHANOLAMINE TRANSFERASE OPGE-RELATED"/>
    <property type="match status" value="1"/>
</dbReference>
<protein>
    <submittedName>
        <fullName evidence="10">Pet1</fullName>
    </submittedName>
</protein>
<feature type="transmembrane region" description="Helical" evidence="8">
    <location>
        <begin position="12"/>
        <end position="28"/>
    </location>
</feature>
<accession>A0A097I5F6</accession>
<dbReference type="GO" id="GO:0005886">
    <property type="term" value="C:plasma membrane"/>
    <property type="evidence" value="ECO:0007669"/>
    <property type="project" value="UniProtKB-SubCell"/>
</dbReference>